<evidence type="ECO:0000256" key="5">
    <source>
        <dbReference type="ARBA" id="ARBA00022989"/>
    </source>
</evidence>
<keyword evidence="5 17" id="KW-1133">Transmembrane helix</keyword>
<evidence type="ECO:0000256" key="7">
    <source>
        <dbReference type="ARBA" id="ARBA00047368"/>
    </source>
</evidence>
<sequence>MTSLRYSHVPALSSGDKLSTIRLWFYGVSSAHLAATAVVTLTIDMTQDDDPKVRIYWYVRWLLLTCWINLVMLFYLPVSFYCEWKQRYSKYTQYVQALDRLRDIAMTGIIFPCTLCCDIWFWCLWNTDRKLIATERIFDYLPEWAQHSLHTVSALVIVLDLVLVPRRRPPSLKPGLVALFAFTTLYSIAIILSSSLTEYHAYEFFARSNIIQIIFILLFGTLQILIVYYLQWFFIDFVWSSRLNKVKN</sequence>
<keyword evidence="18" id="KW-1185">Reference proteome</keyword>
<feature type="transmembrane region" description="Helical" evidence="17">
    <location>
        <begin position="103"/>
        <end position="124"/>
    </location>
</feature>
<keyword evidence="6 17" id="KW-0472">Membrane</keyword>
<dbReference type="RefSeq" id="XP_052754671.1">
    <property type="nucleotide sequence ID" value="XM_052898711.1"/>
</dbReference>
<evidence type="ECO:0000256" key="14">
    <source>
        <dbReference type="ARBA" id="ARBA00049296"/>
    </source>
</evidence>
<dbReference type="Proteomes" id="UP001652740">
    <property type="component" value="Unplaced"/>
</dbReference>
<name>A0ABM3MTI3_GALME</name>
<dbReference type="Pfam" id="PF04750">
    <property type="entry name" value="Far-17a_AIG1"/>
    <property type="match status" value="1"/>
</dbReference>
<comment type="catalytic activity">
    <reaction evidence="14">
        <text>13-(9Z-octadecenoyloxy)-octadecanoate + H2O = 13-hydroxy-octadecanoate + (9Z)-octadecenoate + H(+)</text>
        <dbReference type="Rhea" id="RHEA:52064"/>
        <dbReference type="ChEBI" id="CHEBI:15377"/>
        <dbReference type="ChEBI" id="CHEBI:15378"/>
        <dbReference type="ChEBI" id="CHEBI:30823"/>
        <dbReference type="ChEBI" id="CHEBI:136303"/>
        <dbReference type="ChEBI" id="CHEBI:136304"/>
    </reaction>
    <physiologicalReaction direction="left-to-right" evidence="14">
        <dbReference type="Rhea" id="RHEA:52065"/>
    </physiologicalReaction>
</comment>
<evidence type="ECO:0000256" key="4">
    <source>
        <dbReference type="ARBA" id="ARBA00022692"/>
    </source>
</evidence>
<feature type="transmembrane region" description="Helical" evidence="17">
    <location>
        <begin position="55"/>
        <end position="82"/>
    </location>
</feature>
<evidence type="ECO:0000256" key="15">
    <source>
        <dbReference type="ARBA" id="ARBA00049322"/>
    </source>
</evidence>
<proteinExistence type="inferred from homology"/>
<dbReference type="GeneID" id="113513511"/>
<feature type="transmembrane region" description="Helical" evidence="17">
    <location>
        <begin position="21"/>
        <end position="43"/>
    </location>
</feature>
<comment type="catalytic activity">
    <reaction evidence="10">
        <text>12-octadecanoyloxy-octadecanoate + H2O = 12-hydroxyoctadecanoate + octadecanoate + H(+)</text>
        <dbReference type="Rhea" id="RHEA:52080"/>
        <dbReference type="ChEBI" id="CHEBI:15377"/>
        <dbReference type="ChEBI" id="CHEBI:15378"/>
        <dbReference type="ChEBI" id="CHEBI:25629"/>
        <dbReference type="ChEBI" id="CHEBI:84201"/>
        <dbReference type="ChEBI" id="CHEBI:136330"/>
    </reaction>
    <physiologicalReaction direction="left-to-right" evidence="10">
        <dbReference type="Rhea" id="RHEA:52081"/>
    </physiologicalReaction>
</comment>
<comment type="catalytic activity">
    <reaction evidence="8">
        <text>13-octadecanoyloxy-octadecanoate + H2O = 13-hydroxy-octadecanoate + octadecanoate + H(+)</text>
        <dbReference type="Rhea" id="RHEA:52084"/>
        <dbReference type="ChEBI" id="CHEBI:15377"/>
        <dbReference type="ChEBI" id="CHEBI:15378"/>
        <dbReference type="ChEBI" id="CHEBI:25629"/>
        <dbReference type="ChEBI" id="CHEBI:136304"/>
        <dbReference type="ChEBI" id="CHEBI:136335"/>
    </reaction>
    <physiologicalReaction direction="left-to-right" evidence="8">
        <dbReference type="Rhea" id="RHEA:52085"/>
    </physiologicalReaction>
</comment>
<comment type="subcellular location">
    <subcellularLocation>
        <location evidence="2">Endomembrane system</location>
        <topology evidence="2">Multi-pass membrane protein</topology>
    </subcellularLocation>
</comment>
<comment type="catalytic activity">
    <reaction evidence="1">
        <text>9-(9Z-hexadecenoyloxy)-octadecanoate + H2O = (9Z)-hexadecenoate + 9-hydroxy-octadecanoate + H(+)</text>
        <dbReference type="Rhea" id="RHEA:52068"/>
        <dbReference type="ChEBI" id="CHEBI:15377"/>
        <dbReference type="ChEBI" id="CHEBI:15378"/>
        <dbReference type="ChEBI" id="CHEBI:32372"/>
        <dbReference type="ChEBI" id="CHEBI:136286"/>
        <dbReference type="ChEBI" id="CHEBI:136309"/>
    </reaction>
    <physiologicalReaction direction="left-to-right" evidence="1">
        <dbReference type="Rhea" id="RHEA:52069"/>
    </physiologicalReaction>
</comment>
<evidence type="ECO:0000256" key="12">
    <source>
        <dbReference type="ARBA" id="ARBA00048800"/>
    </source>
</evidence>
<evidence type="ECO:0000256" key="16">
    <source>
        <dbReference type="ARBA" id="ARBA00049428"/>
    </source>
</evidence>
<evidence type="ECO:0000256" key="1">
    <source>
        <dbReference type="ARBA" id="ARBA00000923"/>
    </source>
</evidence>
<evidence type="ECO:0000313" key="18">
    <source>
        <dbReference type="Proteomes" id="UP001652740"/>
    </source>
</evidence>
<protein>
    <submittedName>
        <fullName evidence="19">Androgen-induced gene 1 protein-like</fullName>
    </submittedName>
</protein>
<comment type="catalytic activity">
    <reaction evidence="11">
        <text>12-(9Z-octadecenoyloxy)-octadecanoate + H2O = 12-hydroxyoctadecanoate + (9Z)-octadecenoate + H(+)</text>
        <dbReference type="Rhea" id="RHEA:52060"/>
        <dbReference type="ChEBI" id="CHEBI:15377"/>
        <dbReference type="ChEBI" id="CHEBI:15378"/>
        <dbReference type="ChEBI" id="CHEBI:30823"/>
        <dbReference type="ChEBI" id="CHEBI:84201"/>
        <dbReference type="ChEBI" id="CHEBI:136302"/>
    </reaction>
    <physiologicalReaction direction="left-to-right" evidence="11">
        <dbReference type="Rhea" id="RHEA:52061"/>
    </physiologicalReaction>
</comment>
<evidence type="ECO:0000256" key="17">
    <source>
        <dbReference type="SAM" id="Phobius"/>
    </source>
</evidence>
<evidence type="ECO:0000256" key="6">
    <source>
        <dbReference type="ARBA" id="ARBA00023136"/>
    </source>
</evidence>
<feature type="transmembrane region" description="Helical" evidence="17">
    <location>
        <begin position="176"/>
        <end position="197"/>
    </location>
</feature>
<gene>
    <name evidence="19" type="primary">LOC113513511</name>
</gene>
<evidence type="ECO:0000256" key="13">
    <source>
        <dbReference type="ARBA" id="ARBA00049221"/>
    </source>
</evidence>
<reference evidence="19" key="1">
    <citation type="submission" date="2025-08" db="UniProtKB">
        <authorList>
            <consortium name="RefSeq"/>
        </authorList>
    </citation>
    <scope>IDENTIFICATION</scope>
    <source>
        <tissue evidence="19">Whole larvae</tissue>
    </source>
</reference>
<comment type="catalytic activity">
    <reaction evidence="15">
        <text>13-(9Z-hexadecenoyloxy)-octadecanoate + H2O = 13-hydroxy-octadecanoate + (9Z)-hexadecenoate + H(+)</text>
        <dbReference type="Rhea" id="RHEA:52076"/>
        <dbReference type="ChEBI" id="CHEBI:15377"/>
        <dbReference type="ChEBI" id="CHEBI:15378"/>
        <dbReference type="ChEBI" id="CHEBI:32372"/>
        <dbReference type="ChEBI" id="CHEBI:136304"/>
        <dbReference type="ChEBI" id="CHEBI:136315"/>
    </reaction>
    <physiologicalReaction direction="left-to-right" evidence="15">
        <dbReference type="Rhea" id="RHEA:52077"/>
    </physiologicalReaction>
</comment>
<evidence type="ECO:0000256" key="2">
    <source>
        <dbReference type="ARBA" id="ARBA00004127"/>
    </source>
</evidence>
<dbReference type="InterPro" id="IPR006838">
    <property type="entry name" value="ADTRP_AIG1"/>
</dbReference>
<feature type="transmembrane region" description="Helical" evidence="17">
    <location>
        <begin position="209"/>
        <end position="235"/>
    </location>
</feature>
<comment type="catalytic activity">
    <reaction evidence="13">
        <text>9-octadecanoyloxy-octadecanoate + H2O = 9-hydroxy-octadecanoate + octadecanoate + H(+)</text>
        <dbReference type="Rhea" id="RHEA:52096"/>
        <dbReference type="ChEBI" id="CHEBI:15377"/>
        <dbReference type="ChEBI" id="CHEBI:15378"/>
        <dbReference type="ChEBI" id="CHEBI:25629"/>
        <dbReference type="ChEBI" id="CHEBI:136286"/>
        <dbReference type="ChEBI" id="CHEBI:136373"/>
    </reaction>
    <physiologicalReaction direction="left-to-right" evidence="13">
        <dbReference type="Rhea" id="RHEA:52097"/>
    </physiologicalReaction>
</comment>
<comment type="catalytic activity">
    <reaction evidence="7">
        <text>12-hexadecanoyloxy-octadecanoate + H2O = 12-hydroxyoctadecanoate + hexadecanoate + H(+)</text>
        <dbReference type="Rhea" id="RHEA:52056"/>
        <dbReference type="ChEBI" id="CHEBI:7896"/>
        <dbReference type="ChEBI" id="CHEBI:15377"/>
        <dbReference type="ChEBI" id="CHEBI:15378"/>
        <dbReference type="ChEBI" id="CHEBI:83677"/>
        <dbReference type="ChEBI" id="CHEBI:84201"/>
    </reaction>
    <physiologicalReaction direction="left-to-right" evidence="7">
        <dbReference type="Rhea" id="RHEA:52057"/>
    </physiologicalReaction>
</comment>
<evidence type="ECO:0000256" key="8">
    <source>
        <dbReference type="ARBA" id="ARBA00047427"/>
    </source>
</evidence>
<dbReference type="PANTHER" id="PTHR10989">
    <property type="entry name" value="ANDROGEN-INDUCED PROTEIN 1-RELATED"/>
    <property type="match status" value="1"/>
</dbReference>
<keyword evidence="4 17" id="KW-0812">Transmembrane</keyword>
<evidence type="ECO:0000313" key="19">
    <source>
        <dbReference type="RefSeq" id="XP_052754671.1"/>
    </source>
</evidence>
<evidence type="ECO:0000256" key="3">
    <source>
        <dbReference type="ARBA" id="ARBA00009300"/>
    </source>
</evidence>
<evidence type="ECO:0000256" key="11">
    <source>
        <dbReference type="ARBA" id="ARBA00048701"/>
    </source>
</evidence>
<evidence type="ECO:0000256" key="10">
    <source>
        <dbReference type="ARBA" id="ARBA00048680"/>
    </source>
</evidence>
<organism evidence="18 19">
    <name type="scientific">Galleria mellonella</name>
    <name type="common">Greater wax moth</name>
    <dbReference type="NCBI Taxonomy" id="7137"/>
    <lineage>
        <taxon>Eukaryota</taxon>
        <taxon>Metazoa</taxon>
        <taxon>Ecdysozoa</taxon>
        <taxon>Arthropoda</taxon>
        <taxon>Hexapoda</taxon>
        <taxon>Insecta</taxon>
        <taxon>Pterygota</taxon>
        <taxon>Neoptera</taxon>
        <taxon>Endopterygota</taxon>
        <taxon>Lepidoptera</taxon>
        <taxon>Glossata</taxon>
        <taxon>Ditrysia</taxon>
        <taxon>Pyraloidea</taxon>
        <taxon>Pyralidae</taxon>
        <taxon>Galleriinae</taxon>
        <taxon>Galleria</taxon>
    </lineage>
</organism>
<comment type="catalytic activity">
    <reaction evidence="16">
        <text>12-(9Z-hexadecenoyloxy)-octadecanoate + H2O = 12-hydroxyoctadecanoate + (9Z)-hexadecenoate + H(+)</text>
        <dbReference type="Rhea" id="RHEA:52072"/>
        <dbReference type="ChEBI" id="CHEBI:15377"/>
        <dbReference type="ChEBI" id="CHEBI:15378"/>
        <dbReference type="ChEBI" id="CHEBI:32372"/>
        <dbReference type="ChEBI" id="CHEBI:84201"/>
        <dbReference type="ChEBI" id="CHEBI:136312"/>
    </reaction>
    <physiologicalReaction direction="left-to-right" evidence="16">
        <dbReference type="Rhea" id="RHEA:52073"/>
    </physiologicalReaction>
</comment>
<evidence type="ECO:0000256" key="9">
    <source>
        <dbReference type="ARBA" id="ARBA00047863"/>
    </source>
</evidence>
<dbReference type="PANTHER" id="PTHR10989:SF16">
    <property type="entry name" value="AT02829P-RELATED"/>
    <property type="match status" value="1"/>
</dbReference>
<comment type="catalytic activity">
    <reaction evidence="12">
        <text>9-(9Z-octadecenoyloxy)-octadecanoate + H2O = 9-hydroxy-octadecanoate + (9Z)-octadecenoate + H(+)</text>
        <dbReference type="Rhea" id="RHEA:52048"/>
        <dbReference type="ChEBI" id="CHEBI:15377"/>
        <dbReference type="ChEBI" id="CHEBI:15378"/>
        <dbReference type="ChEBI" id="CHEBI:30823"/>
        <dbReference type="ChEBI" id="CHEBI:136282"/>
        <dbReference type="ChEBI" id="CHEBI:136286"/>
    </reaction>
    <physiologicalReaction direction="left-to-right" evidence="12">
        <dbReference type="Rhea" id="RHEA:52049"/>
    </physiologicalReaction>
</comment>
<accession>A0ABM3MTI3</accession>
<comment type="similarity">
    <text evidence="3">Belongs to the AIG1 family.</text>
</comment>
<comment type="catalytic activity">
    <reaction evidence="9">
        <text>9-hexadecanoyloxy-octadecanoate + H2O = 9-hydroxy-octadecanoate + hexadecanoate + H(+)</text>
        <dbReference type="Rhea" id="RHEA:52052"/>
        <dbReference type="ChEBI" id="CHEBI:7896"/>
        <dbReference type="ChEBI" id="CHEBI:15377"/>
        <dbReference type="ChEBI" id="CHEBI:15378"/>
        <dbReference type="ChEBI" id="CHEBI:83670"/>
        <dbReference type="ChEBI" id="CHEBI:136286"/>
    </reaction>
    <physiologicalReaction direction="left-to-right" evidence="9">
        <dbReference type="Rhea" id="RHEA:52053"/>
    </physiologicalReaction>
</comment>